<dbReference type="Gramene" id="AET4Gv20605800.10">
    <property type="protein sequence ID" value="AET4Gv20605800.10"/>
    <property type="gene ID" value="AET4Gv20605800"/>
</dbReference>
<protein>
    <submittedName>
        <fullName evidence="1">Uncharacterized protein</fullName>
    </submittedName>
</protein>
<proteinExistence type="predicted"/>
<evidence type="ECO:0000313" key="1">
    <source>
        <dbReference type="EnsemblPlants" id="AET4Gv20605800.10"/>
    </source>
</evidence>
<reference evidence="1" key="5">
    <citation type="journal article" date="2021" name="G3 (Bethesda)">
        <title>Aegilops tauschii genome assembly Aet v5.0 features greater sequence contiguity and improved annotation.</title>
        <authorList>
            <person name="Wang L."/>
            <person name="Zhu T."/>
            <person name="Rodriguez J.C."/>
            <person name="Deal K.R."/>
            <person name="Dubcovsky J."/>
            <person name="McGuire P.E."/>
            <person name="Lux T."/>
            <person name="Spannagl M."/>
            <person name="Mayer K.F.X."/>
            <person name="Baldrich P."/>
            <person name="Meyers B.C."/>
            <person name="Huo N."/>
            <person name="Gu Y.Q."/>
            <person name="Zhou H."/>
            <person name="Devos K.M."/>
            <person name="Bennetzen J.L."/>
            <person name="Unver T."/>
            <person name="Budak H."/>
            <person name="Gulick P.J."/>
            <person name="Galiba G."/>
            <person name="Kalapos B."/>
            <person name="Nelson D.R."/>
            <person name="Li P."/>
            <person name="You F.M."/>
            <person name="Luo M.C."/>
            <person name="Dvorak J."/>
        </authorList>
    </citation>
    <scope>NUCLEOTIDE SEQUENCE [LARGE SCALE GENOMIC DNA]</scope>
    <source>
        <strain evidence="1">cv. AL8/78</strain>
    </source>
</reference>
<reference evidence="2" key="1">
    <citation type="journal article" date="2014" name="Science">
        <title>Ancient hybridizations among the ancestral genomes of bread wheat.</title>
        <authorList>
            <consortium name="International Wheat Genome Sequencing Consortium,"/>
            <person name="Marcussen T."/>
            <person name="Sandve S.R."/>
            <person name="Heier L."/>
            <person name="Spannagl M."/>
            <person name="Pfeifer M."/>
            <person name="Jakobsen K.S."/>
            <person name="Wulff B.B."/>
            <person name="Steuernagel B."/>
            <person name="Mayer K.F."/>
            <person name="Olsen O.A."/>
        </authorList>
    </citation>
    <scope>NUCLEOTIDE SEQUENCE [LARGE SCALE GENOMIC DNA]</scope>
    <source>
        <strain evidence="2">cv. AL8/78</strain>
    </source>
</reference>
<keyword evidence="2" id="KW-1185">Reference proteome</keyword>
<dbReference type="EnsemblPlants" id="AET4Gv20605800.10">
    <property type="protein sequence ID" value="AET4Gv20605800.10"/>
    <property type="gene ID" value="AET4Gv20605800"/>
</dbReference>
<dbReference type="AlphaFoldDB" id="A0A453ILK0"/>
<reference evidence="1" key="3">
    <citation type="journal article" date="2017" name="Nature">
        <title>Genome sequence of the progenitor of the wheat D genome Aegilops tauschii.</title>
        <authorList>
            <person name="Luo M.C."/>
            <person name="Gu Y.Q."/>
            <person name="Puiu D."/>
            <person name="Wang H."/>
            <person name="Twardziok S.O."/>
            <person name="Deal K.R."/>
            <person name="Huo N."/>
            <person name="Zhu T."/>
            <person name="Wang L."/>
            <person name="Wang Y."/>
            <person name="McGuire P.E."/>
            <person name="Liu S."/>
            <person name="Long H."/>
            <person name="Ramasamy R.K."/>
            <person name="Rodriguez J.C."/>
            <person name="Van S.L."/>
            <person name="Yuan L."/>
            <person name="Wang Z."/>
            <person name="Xia Z."/>
            <person name="Xiao L."/>
            <person name="Anderson O.D."/>
            <person name="Ouyang S."/>
            <person name="Liang Y."/>
            <person name="Zimin A.V."/>
            <person name="Pertea G."/>
            <person name="Qi P."/>
            <person name="Bennetzen J.L."/>
            <person name="Dai X."/>
            <person name="Dawson M.W."/>
            <person name="Muller H.G."/>
            <person name="Kugler K."/>
            <person name="Rivarola-Duarte L."/>
            <person name="Spannagl M."/>
            <person name="Mayer K.F.X."/>
            <person name="Lu F.H."/>
            <person name="Bevan M.W."/>
            <person name="Leroy P."/>
            <person name="Li P."/>
            <person name="You F.M."/>
            <person name="Sun Q."/>
            <person name="Liu Z."/>
            <person name="Lyons E."/>
            <person name="Wicker T."/>
            <person name="Salzberg S.L."/>
            <person name="Devos K.M."/>
            <person name="Dvorak J."/>
        </authorList>
    </citation>
    <scope>NUCLEOTIDE SEQUENCE [LARGE SCALE GENOMIC DNA]</scope>
    <source>
        <strain evidence="1">cv. AL8/78</strain>
    </source>
</reference>
<name>A0A453ILK0_AEGTS</name>
<reference evidence="2" key="2">
    <citation type="journal article" date="2017" name="Nat. Plants">
        <title>The Aegilops tauschii genome reveals multiple impacts of transposons.</title>
        <authorList>
            <person name="Zhao G."/>
            <person name="Zou C."/>
            <person name="Li K."/>
            <person name="Wang K."/>
            <person name="Li T."/>
            <person name="Gao L."/>
            <person name="Zhang X."/>
            <person name="Wang H."/>
            <person name="Yang Z."/>
            <person name="Liu X."/>
            <person name="Jiang W."/>
            <person name="Mao L."/>
            <person name="Kong X."/>
            <person name="Jiao Y."/>
            <person name="Jia J."/>
        </authorList>
    </citation>
    <scope>NUCLEOTIDE SEQUENCE [LARGE SCALE GENOMIC DNA]</scope>
    <source>
        <strain evidence="2">cv. AL8/78</strain>
    </source>
</reference>
<organism evidence="1 2">
    <name type="scientific">Aegilops tauschii subsp. strangulata</name>
    <name type="common">Goatgrass</name>
    <dbReference type="NCBI Taxonomy" id="200361"/>
    <lineage>
        <taxon>Eukaryota</taxon>
        <taxon>Viridiplantae</taxon>
        <taxon>Streptophyta</taxon>
        <taxon>Embryophyta</taxon>
        <taxon>Tracheophyta</taxon>
        <taxon>Spermatophyta</taxon>
        <taxon>Magnoliopsida</taxon>
        <taxon>Liliopsida</taxon>
        <taxon>Poales</taxon>
        <taxon>Poaceae</taxon>
        <taxon>BOP clade</taxon>
        <taxon>Pooideae</taxon>
        <taxon>Triticodae</taxon>
        <taxon>Triticeae</taxon>
        <taxon>Triticinae</taxon>
        <taxon>Aegilops</taxon>
    </lineage>
</organism>
<evidence type="ECO:0000313" key="2">
    <source>
        <dbReference type="Proteomes" id="UP000015105"/>
    </source>
</evidence>
<dbReference type="Proteomes" id="UP000015105">
    <property type="component" value="Chromosome 4D"/>
</dbReference>
<accession>A0A453ILK0</accession>
<sequence length="77" mass="8775">MILLFSTCSVSCDGFLCTLSKLTYALLHLKRQTCISLFSVTIGRLQTFVLLFSIGLGRHSHIFTAPEYFPLIFCRWP</sequence>
<reference evidence="1" key="4">
    <citation type="submission" date="2019-03" db="UniProtKB">
        <authorList>
            <consortium name="EnsemblPlants"/>
        </authorList>
    </citation>
    <scope>IDENTIFICATION</scope>
</reference>